<sequence>MFMKTGYEELKYAVDCGMIDISHLQAQIEMKKKEAILEKHKYDIFQGKDGYWHTYLPCEGGRKSVKRKSRSDVEAAIVDFYNTKYEFRQRFFVWVERQQTCGRAANTIYKYKADYKRFFEGSKLETKDVRYIREEDIYAFLTELLDCKDVPYRALKGMFGYMNGVFHKCQVDRIIKENPCDHVDLPIFRSRCVDNPRRKESERVVSPEDKRRMLQKFRNNETVEKLAIEFAFYTGMRVGELSGLRWDSVDYANDTIMIDHSEKYNPLTGEYFVEGTKTGKNRIIPMTDPMKDVLERVRTLEEENGWLGEFVFSNQNGRVHTKSICNCAYRNTNDKSEFKKNRSVQDIRRTLNSNLRCNGVSRTVAASILGHSEDVNERNYTYDVSTLDEKKKYIENAGIF</sequence>
<dbReference type="SUPFAM" id="SSF56349">
    <property type="entry name" value="DNA breaking-rejoining enzymes"/>
    <property type="match status" value="1"/>
</dbReference>
<protein>
    <submittedName>
        <fullName evidence="6">Site-specific recombinase, phage integrase family</fullName>
    </submittedName>
</protein>
<accession>C6LIM4</accession>
<dbReference type="CDD" id="cd01189">
    <property type="entry name" value="INT_ICEBs1_C_like"/>
    <property type="match status" value="1"/>
</dbReference>
<dbReference type="GO" id="GO:0015074">
    <property type="term" value="P:DNA integration"/>
    <property type="evidence" value="ECO:0007669"/>
    <property type="project" value="UniProtKB-KW"/>
</dbReference>
<dbReference type="STRING" id="168384.SAMN05660368_02938"/>
<dbReference type="InterPro" id="IPR050808">
    <property type="entry name" value="Phage_Integrase"/>
</dbReference>
<evidence type="ECO:0000313" key="6">
    <source>
        <dbReference type="EMBL" id="EET59413.1"/>
    </source>
</evidence>
<reference evidence="6" key="1">
    <citation type="submission" date="2009-07" db="EMBL/GenBank/DDBJ databases">
        <authorList>
            <person name="Weinstock G."/>
            <person name="Sodergren E."/>
            <person name="Clifton S."/>
            <person name="Fulton L."/>
            <person name="Fulton B."/>
            <person name="Courtney L."/>
            <person name="Fronick C."/>
            <person name="Harrison M."/>
            <person name="Strong C."/>
            <person name="Farmer C."/>
            <person name="Delahaunty K."/>
            <person name="Markovic C."/>
            <person name="Hall O."/>
            <person name="Minx P."/>
            <person name="Tomlinson C."/>
            <person name="Mitreva M."/>
            <person name="Nelson J."/>
            <person name="Hou S."/>
            <person name="Wollam A."/>
            <person name="Pepin K.H."/>
            <person name="Johnson M."/>
            <person name="Bhonagiri V."/>
            <person name="Nash W.E."/>
            <person name="Warren W."/>
            <person name="Chinwalla A."/>
            <person name="Mardis E.R."/>
            <person name="Wilson R.K."/>
        </authorList>
    </citation>
    <scope>NUCLEOTIDE SEQUENCE [LARGE SCALE GENOMIC DNA]</scope>
    <source>
        <strain evidence="6">DSM 14469</strain>
    </source>
</reference>
<comment type="similarity">
    <text evidence="1">Belongs to the 'phage' integrase family.</text>
</comment>
<keyword evidence="2" id="KW-0229">DNA integration</keyword>
<dbReference type="Gene3D" id="1.10.443.10">
    <property type="entry name" value="Intergrase catalytic core"/>
    <property type="match status" value="1"/>
</dbReference>
<organism evidence="6 7">
    <name type="scientific">Marvinbryantia formatexigens DSM 14469</name>
    <dbReference type="NCBI Taxonomy" id="478749"/>
    <lineage>
        <taxon>Bacteria</taxon>
        <taxon>Bacillati</taxon>
        <taxon>Bacillota</taxon>
        <taxon>Clostridia</taxon>
        <taxon>Lachnospirales</taxon>
        <taxon>Lachnospiraceae</taxon>
        <taxon>Marvinbryantia</taxon>
    </lineage>
</organism>
<dbReference type="eggNOG" id="COG0582">
    <property type="taxonomic scope" value="Bacteria"/>
</dbReference>
<dbReference type="OrthoDB" id="1899549at2"/>
<proteinExistence type="inferred from homology"/>
<dbReference type="RefSeq" id="WP_006863273.1">
    <property type="nucleotide sequence ID" value="NZ_ACCL02000018.1"/>
</dbReference>
<dbReference type="Pfam" id="PF00589">
    <property type="entry name" value="Phage_integrase"/>
    <property type="match status" value="1"/>
</dbReference>
<keyword evidence="7" id="KW-1185">Reference proteome</keyword>
<evidence type="ECO:0000256" key="3">
    <source>
        <dbReference type="ARBA" id="ARBA00023125"/>
    </source>
</evidence>
<dbReference type="PANTHER" id="PTHR30629">
    <property type="entry name" value="PROPHAGE INTEGRASE"/>
    <property type="match status" value="1"/>
</dbReference>
<dbReference type="EMBL" id="ACCL02000018">
    <property type="protein sequence ID" value="EET59413.1"/>
    <property type="molecule type" value="Genomic_DNA"/>
</dbReference>
<evidence type="ECO:0000256" key="2">
    <source>
        <dbReference type="ARBA" id="ARBA00022908"/>
    </source>
</evidence>
<dbReference type="PANTHER" id="PTHR30629:SF2">
    <property type="entry name" value="PROPHAGE INTEGRASE INTS-RELATED"/>
    <property type="match status" value="1"/>
</dbReference>
<evidence type="ECO:0000256" key="1">
    <source>
        <dbReference type="ARBA" id="ARBA00008857"/>
    </source>
</evidence>
<comment type="caution">
    <text evidence="6">The sequence shown here is derived from an EMBL/GenBank/DDBJ whole genome shotgun (WGS) entry which is preliminary data.</text>
</comment>
<dbReference type="GO" id="GO:0003677">
    <property type="term" value="F:DNA binding"/>
    <property type="evidence" value="ECO:0007669"/>
    <property type="project" value="UniProtKB-KW"/>
</dbReference>
<dbReference type="InterPro" id="IPR010998">
    <property type="entry name" value="Integrase_recombinase_N"/>
</dbReference>
<dbReference type="GO" id="GO:0006310">
    <property type="term" value="P:DNA recombination"/>
    <property type="evidence" value="ECO:0007669"/>
    <property type="project" value="UniProtKB-KW"/>
</dbReference>
<keyword evidence="3" id="KW-0238">DNA-binding</keyword>
<dbReference type="InterPro" id="IPR002104">
    <property type="entry name" value="Integrase_catalytic"/>
</dbReference>
<gene>
    <name evidence="6" type="ORF">BRYFOR_08504</name>
</gene>
<dbReference type="InterPro" id="IPR013762">
    <property type="entry name" value="Integrase-like_cat_sf"/>
</dbReference>
<keyword evidence="4" id="KW-0233">DNA recombination</keyword>
<evidence type="ECO:0000313" key="7">
    <source>
        <dbReference type="Proteomes" id="UP000005561"/>
    </source>
</evidence>
<dbReference type="Proteomes" id="UP000005561">
    <property type="component" value="Unassembled WGS sequence"/>
</dbReference>
<evidence type="ECO:0000256" key="4">
    <source>
        <dbReference type="ARBA" id="ARBA00023172"/>
    </source>
</evidence>
<feature type="domain" description="Tyr recombinase" evidence="5">
    <location>
        <begin position="200"/>
        <end position="394"/>
    </location>
</feature>
<name>C6LIM4_9FIRM</name>
<dbReference type="AlphaFoldDB" id="C6LIM4"/>
<evidence type="ECO:0000259" key="5">
    <source>
        <dbReference type="PROSITE" id="PS51898"/>
    </source>
</evidence>
<dbReference type="InterPro" id="IPR011010">
    <property type="entry name" value="DNA_brk_join_enz"/>
</dbReference>
<dbReference type="Gene3D" id="1.10.150.130">
    <property type="match status" value="1"/>
</dbReference>
<dbReference type="PROSITE" id="PS51898">
    <property type="entry name" value="TYR_RECOMBINASE"/>
    <property type="match status" value="1"/>
</dbReference>